<dbReference type="Gene3D" id="3.10.100.10">
    <property type="entry name" value="Mannose-Binding Protein A, subunit A"/>
    <property type="match status" value="1"/>
</dbReference>
<keyword evidence="2" id="KW-0732">Signal</keyword>
<evidence type="ECO:0000313" key="4">
    <source>
        <dbReference type="Proteomes" id="UP001328107"/>
    </source>
</evidence>
<feature type="chain" id="PRO_5042893317" description="C-type lectin" evidence="2">
    <location>
        <begin position="23"/>
        <end position="230"/>
    </location>
</feature>
<sequence>MRLLLLIYSILEITVHWSLVTGDCPVGFEVVHGECRGLYEKVFSSKADTLNVAIEKCREIDQHPIIIRNINDQLYWLTNRWNKAGFVIGLTCNASSKEWEWIDGSALTFKPEQYDKALDESCMPGSSWYLWYPNWIFFGSDVTDGWYSYIFCEKELSISPNPENTEVCSGYTPGYDIINGECRGFYAWMHVRRPDALDVAIAKCGETQQRPIIIRNIYVSLPFFNFPFTF</sequence>
<dbReference type="InterPro" id="IPR050976">
    <property type="entry name" value="Snaclec"/>
</dbReference>
<keyword evidence="4" id="KW-1185">Reference proteome</keyword>
<gene>
    <name evidence="3" type="ORF">PMAYCL1PPCAC_33266</name>
</gene>
<evidence type="ECO:0000313" key="3">
    <source>
        <dbReference type="EMBL" id="GMR63071.1"/>
    </source>
</evidence>
<reference evidence="4" key="1">
    <citation type="submission" date="2022-10" db="EMBL/GenBank/DDBJ databases">
        <title>Genome assembly of Pristionchus species.</title>
        <authorList>
            <person name="Yoshida K."/>
            <person name="Sommer R.J."/>
        </authorList>
    </citation>
    <scope>NUCLEOTIDE SEQUENCE [LARGE SCALE GENOMIC DNA]</scope>
    <source>
        <strain evidence="4">RS5460</strain>
    </source>
</reference>
<evidence type="ECO:0008006" key="5">
    <source>
        <dbReference type="Google" id="ProtNLM"/>
    </source>
</evidence>
<dbReference type="CDD" id="cd00037">
    <property type="entry name" value="CLECT"/>
    <property type="match status" value="1"/>
</dbReference>
<protein>
    <recommendedName>
        <fullName evidence="5">C-type lectin</fullName>
    </recommendedName>
</protein>
<evidence type="ECO:0000256" key="2">
    <source>
        <dbReference type="SAM" id="SignalP"/>
    </source>
</evidence>
<comment type="caution">
    <text evidence="3">The sequence shown here is derived from an EMBL/GenBank/DDBJ whole genome shotgun (WGS) entry which is preliminary data.</text>
</comment>
<proteinExistence type="predicted"/>
<dbReference type="InterPro" id="IPR016186">
    <property type="entry name" value="C-type_lectin-like/link_sf"/>
</dbReference>
<organism evidence="3 4">
    <name type="scientific">Pristionchus mayeri</name>
    <dbReference type="NCBI Taxonomy" id="1317129"/>
    <lineage>
        <taxon>Eukaryota</taxon>
        <taxon>Metazoa</taxon>
        <taxon>Ecdysozoa</taxon>
        <taxon>Nematoda</taxon>
        <taxon>Chromadorea</taxon>
        <taxon>Rhabditida</taxon>
        <taxon>Rhabditina</taxon>
        <taxon>Diplogasteromorpha</taxon>
        <taxon>Diplogasteroidea</taxon>
        <taxon>Neodiplogasteridae</taxon>
        <taxon>Pristionchus</taxon>
    </lineage>
</organism>
<dbReference type="InterPro" id="IPR016187">
    <property type="entry name" value="CTDL_fold"/>
</dbReference>
<dbReference type="SUPFAM" id="SSF56436">
    <property type="entry name" value="C-type lectin-like"/>
    <property type="match status" value="1"/>
</dbReference>
<dbReference type="PANTHER" id="PTHR22991:SF40">
    <property type="entry name" value="PROTEIN CBG13490"/>
    <property type="match status" value="1"/>
</dbReference>
<keyword evidence="1" id="KW-1015">Disulfide bond</keyword>
<dbReference type="Proteomes" id="UP001328107">
    <property type="component" value="Unassembled WGS sequence"/>
</dbReference>
<dbReference type="AlphaFoldDB" id="A0AAN5DHD9"/>
<dbReference type="EMBL" id="BTRK01000006">
    <property type="protein sequence ID" value="GMR63071.1"/>
    <property type="molecule type" value="Genomic_DNA"/>
</dbReference>
<evidence type="ECO:0000256" key="1">
    <source>
        <dbReference type="ARBA" id="ARBA00023157"/>
    </source>
</evidence>
<accession>A0AAN5DHD9</accession>
<name>A0AAN5DHD9_9BILA</name>
<feature type="signal peptide" evidence="2">
    <location>
        <begin position="1"/>
        <end position="22"/>
    </location>
</feature>
<dbReference type="PANTHER" id="PTHR22991">
    <property type="entry name" value="PROTEIN CBG13490"/>
    <property type="match status" value="1"/>
</dbReference>